<dbReference type="PROSITE" id="PS51257">
    <property type="entry name" value="PROKAR_LIPOPROTEIN"/>
    <property type="match status" value="1"/>
</dbReference>
<evidence type="ECO:0000256" key="1">
    <source>
        <dbReference type="SAM" id="SignalP"/>
    </source>
</evidence>
<dbReference type="RefSeq" id="WP_015851764.1">
    <property type="nucleotide sequence ID" value="NC_012881.1"/>
</dbReference>
<dbReference type="KEGG" id="dsa:Desal_1887"/>
<proteinExistence type="predicted"/>
<name>C6BUD9_MARSD</name>
<sequence>MNKRIFFMILAMLVLACPACAKKPVLYPNEQYKEAGEAKVSDDIAYCMEFAEKSVGNTSKAKTSVKTGVKGGLIGGAVGLGIGIVTGSPGSSALAGAAGGAAGGAVGGAMQDNPDPLYRKFVERCLREKGYETMGWK</sequence>
<dbReference type="HOGENOM" id="CLU_154429_1_0_7"/>
<dbReference type="AlphaFoldDB" id="C6BUD9"/>
<dbReference type="STRING" id="526222.Desal_1887"/>
<dbReference type="EMBL" id="CP001649">
    <property type="protein sequence ID" value="ACS79948.1"/>
    <property type="molecule type" value="Genomic_DNA"/>
</dbReference>
<evidence type="ECO:0000313" key="2">
    <source>
        <dbReference type="EMBL" id="ACS79948.1"/>
    </source>
</evidence>
<dbReference type="eggNOG" id="ENOG5032RKS">
    <property type="taxonomic scope" value="Bacteria"/>
</dbReference>
<reference evidence="2 3" key="1">
    <citation type="submission" date="2009-06" db="EMBL/GenBank/DDBJ databases">
        <title>Complete sequence of Desulfovibrio salexigens DSM 2638.</title>
        <authorList>
            <consortium name="US DOE Joint Genome Institute"/>
            <person name="Lucas S."/>
            <person name="Copeland A."/>
            <person name="Lapidus A."/>
            <person name="Glavina del Rio T."/>
            <person name="Tice H."/>
            <person name="Bruce D."/>
            <person name="Goodwin L."/>
            <person name="Pitluck S."/>
            <person name="Munk A.C."/>
            <person name="Brettin T."/>
            <person name="Detter J.C."/>
            <person name="Han C."/>
            <person name="Tapia R."/>
            <person name="Larimer F."/>
            <person name="Land M."/>
            <person name="Hauser L."/>
            <person name="Kyrpides N."/>
            <person name="Anderson I."/>
            <person name="Wall J.D."/>
            <person name="Arkin A.P."/>
            <person name="Dehal P."/>
            <person name="Chivian D."/>
            <person name="Giles B."/>
            <person name="Hazen T.C."/>
        </authorList>
    </citation>
    <scope>NUCLEOTIDE SEQUENCE [LARGE SCALE GENOMIC DNA]</scope>
    <source>
        <strain evidence="3">ATCC 14822 / DSM 2638 / NCIMB 8403 / VKM B-1763</strain>
    </source>
</reference>
<dbReference type="Proteomes" id="UP000002601">
    <property type="component" value="Chromosome"/>
</dbReference>
<feature type="chain" id="PRO_5002962803" description="Glycine-zipper-containing OmpA-like membrane domain-containing protein" evidence="1">
    <location>
        <begin position="22"/>
        <end position="137"/>
    </location>
</feature>
<dbReference type="OrthoDB" id="9796758at2"/>
<feature type="signal peptide" evidence="1">
    <location>
        <begin position="1"/>
        <end position="21"/>
    </location>
</feature>
<accession>C6BUD9</accession>
<evidence type="ECO:0000313" key="3">
    <source>
        <dbReference type="Proteomes" id="UP000002601"/>
    </source>
</evidence>
<gene>
    <name evidence="2" type="ordered locus">Desal_1887</name>
</gene>
<protein>
    <recommendedName>
        <fullName evidence="4">Glycine-zipper-containing OmpA-like membrane domain-containing protein</fullName>
    </recommendedName>
</protein>
<keyword evidence="3" id="KW-1185">Reference proteome</keyword>
<organism evidence="2 3">
    <name type="scientific">Maridesulfovibrio salexigens (strain ATCC 14822 / DSM 2638 / NCIMB 8403 / VKM B-1763)</name>
    <name type="common">Desulfovibrio salexigens</name>
    <dbReference type="NCBI Taxonomy" id="526222"/>
    <lineage>
        <taxon>Bacteria</taxon>
        <taxon>Pseudomonadati</taxon>
        <taxon>Thermodesulfobacteriota</taxon>
        <taxon>Desulfovibrionia</taxon>
        <taxon>Desulfovibrionales</taxon>
        <taxon>Desulfovibrionaceae</taxon>
        <taxon>Maridesulfovibrio</taxon>
    </lineage>
</organism>
<evidence type="ECO:0008006" key="4">
    <source>
        <dbReference type="Google" id="ProtNLM"/>
    </source>
</evidence>
<keyword evidence="1" id="KW-0732">Signal</keyword>